<dbReference type="GO" id="GO:0070403">
    <property type="term" value="F:NAD+ binding"/>
    <property type="evidence" value="ECO:0007669"/>
    <property type="project" value="InterPro"/>
</dbReference>
<dbReference type="GO" id="GO:0004665">
    <property type="term" value="F:prephenate dehydrogenase (NADP+) activity"/>
    <property type="evidence" value="ECO:0007669"/>
    <property type="project" value="InterPro"/>
</dbReference>
<dbReference type="Gene3D" id="3.40.50.720">
    <property type="entry name" value="NAD(P)-binding Rossmann-like Domain"/>
    <property type="match status" value="1"/>
</dbReference>
<gene>
    <name evidence="4" type="primary">LOC103721502</name>
</gene>
<dbReference type="InterPro" id="IPR003099">
    <property type="entry name" value="Prephen_DH"/>
</dbReference>
<dbReference type="GO" id="GO:0008977">
    <property type="term" value="F:prephenate dehydrogenase (NAD+) activity"/>
    <property type="evidence" value="ECO:0007669"/>
    <property type="project" value="InterPro"/>
</dbReference>
<protein>
    <submittedName>
        <fullName evidence="4">Arogenate dehydrogenase 1, chloroplastic-like isoform X1</fullName>
    </submittedName>
</protein>
<evidence type="ECO:0000313" key="3">
    <source>
        <dbReference type="Proteomes" id="UP000228380"/>
    </source>
</evidence>
<proteinExistence type="predicted"/>
<dbReference type="PROSITE" id="PS51176">
    <property type="entry name" value="PDH_ADH"/>
    <property type="match status" value="1"/>
</dbReference>
<dbReference type="PANTHER" id="PTHR43207:SF3">
    <property type="entry name" value="AROGENATE DEHYDROGENASE 1, CHLOROPLASTIC-LIKE"/>
    <property type="match status" value="1"/>
</dbReference>
<dbReference type="RefSeq" id="XP_038988924.1">
    <property type="nucleotide sequence ID" value="XM_039132996.1"/>
</dbReference>
<dbReference type="KEGG" id="pda:103721502"/>
<dbReference type="GO" id="GO:0006571">
    <property type="term" value="P:tyrosine biosynthetic process"/>
    <property type="evidence" value="ECO:0007669"/>
    <property type="project" value="InterPro"/>
</dbReference>
<evidence type="ECO:0000259" key="2">
    <source>
        <dbReference type="PROSITE" id="PS51176"/>
    </source>
</evidence>
<organism evidence="3 4">
    <name type="scientific">Phoenix dactylifera</name>
    <name type="common">Date palm</name>
    <dbReference type="NCBI Taxonomy" id="42345"/>
    <lineage>
        <taxon>Eukaryota</taxon>
        <taxon>Viridiplantae</taxon>
        <taxon>Streptophyta</taxon>
        <taxon>Embryophyta</taxon>
        <taxon>Tracheophyta</taxon>
        <taxon>Spermatophyta</taxon>
        <taxon>Magnoliopsida</taxon>
        <taxon>Liliopsida</taxon>
        <taxon>Arecaceae</taxon>
        <taxon>Coryphoideae</taxon>
        <taxon>Phoeniceae</taxon>
        <taxon>Phoenix</taxon>
    </lineage>
</organism>
<dbReference type="SUPFAM" id="SSF51735">
    <property type="entry name" value="NAD(P)-binding Rossmann-fold domains"/>
    <property type="match status" value="1"/>
</dbReference>
<dbReference type="GeneID" id="103721502"/>
<dbReference type="Pfam" id="PF26213">
    <property type="entry name" value="TYRAAT1_C"/>
    <property type="match status" value="1"/>
</dbReference>
<sequence length="270" mass="30298">MASSSSSTPLPNGPLKIAIIGFGPFAQFLAKTFVKQGHILTATSRSDYSLLCSQLGITFFRDMDDLMEAGGQVILLCTSILSLGDVIRSIPMGRLRMPLLFVDVLSVKEYPRDLLLRVLPEESDVLCTHPMFGPESGKEGWNGLPLVYEKVRIRDHALCDNYLGIFQAEGCRMVEMSCQEHDEMAAKSQFLAHTFGRILAEMGIKPTPMDTKGFQALLQLRDNTTKDSFDLYCGLFVRNKFARQELDKLDLAFKAVREKLLERTKDVELH</sequence>
<dbReference type="InterPro" id="IPR045011">
    <property type="entry name" value="TYRAAT1/2"/>
</dbReference>
<evidence type="ECO:0000256" key="1">
    <source>
        <dbReference type="ARBA" id="ARBA00023002"/>
    </source>
</evidence>
<evidence type="ECO:0000313" key="4">
    <source>
        <dbReference type="RefSeq" id="XP_038988924.1"/>
    </source>
</evidence>
<reference evidence="4" key="2">
    <citation type="submission" date="2025-08" db="UniProtKB">
        <authorList>
            <consortium name="RefSeq"/>
        </authorList>
    </citation>
    <scope>IDENTIFICATION</scope>
    <source>
        <tissue evidence="4">Young leaves</tissue>
    </source>
</reference>
<dbReference type="PANTHER" id="PTHR43207">
    <property type="entry name" value="AROGENATE DEHYDROGENASE-RELATED"/>
    <property type="match status" value="1"/>
</dbReference>
<dbReference type="Pfam" id="PF02153">
    <property type="entry name" value="PDH_N"/>
    <property type="match status" value="1"/>
</dbReference>
<dbReference type="InterPro" id="IPR046826">
    <property type="entry name" value="PDH_N"/>
</dbReference>
<dbReference type="GO" id="GO:0033730">
    <property type="term" value="F:arogenate dehydrogenase (NADP+) activity"/>
    <property type="evidence" value="ECO:0007669"/>
    <property type="project" value="InterPro"/>
</dbReference>
<dbReference type="AlphaFoldDB" id="A0A8B9AZP8"/>
<dbReference type="InterPro" id="IPR036291">
    <property type="entry name" value="NAD(P)-bd_dom_sf"/>
</dbReference>
<accession>A0A8B9AZP8</accession>
<keyword evidence="1" id="KW-0560">Oxidoreductase</keyword>
<reference evidence="3" key="1">
    <citation type="journal article" date="2019" name="Nat. Commun.">
        <title>Genome-wide association mapping of date palm fruit traits.</title>
        <authorList>
            <person name="Hazzouri K.M."/>
            <person name="Gros-Balthazard M."/>
            <person name="Flowers J.M."/>
            <person name="Copetti D."/>
            <person name="Lemansour A."/>
            <person name="Lebrun M."/>
            <person name="Masmoudi K."/>
            <person name="Ferrand S."/>
            <person name="Dhar M.I."/>
            <person name="Fresquez Z.A."/>
            <person name="Rosas U."/>
            <person name="Zhang J."/>
            <person name="Talag J."/>
            <person name="Lee S."/>
            <person name="Kudrna D."/>
            <person name="Powell R.F."/>
            <person name="Leitch I.J."/>
            <person name="Krueger R.R."/>
            <person name="Wing R.A."/>
            <person name="Amiri K.M.A."/>
            <person name="Purugganan M.D."/>
        </authorList>
    </citation>
    <scope>NUCLEOTIDE SEQUENCE [LARGE SCALE GENOMIC DNA]</scope>
    <source>
        <strain evidence="3">cv. Khalas</strain>
    </source>
</reference>
<dbReference type="OrthoDB" id="2414662at2759"/>
<feature type="domain" description="Prephenate/arogenate dehydrogenase" evidence="2">
    <location>
        <begin position="15"/>
        <end position="270"/>
    </location>
</feature>
<keyword evidence="3" id="KW-1185">Reference proteome</keyword>
<dbReference type="InterPro" id="IPR059064">
    <property type="entry name" value="TYRAAT2_C"/>
</dbReference>
<dbReference type="Proteomes" id="UP000228380">
    <property type="component" value="Chromosome 13"/>
</dbReference>
<name>A0A8B9AZP8_PHODC</name>